<dbReference type="PANTHER" id="PTHR43480:SF1">
    <property type="entry name" value="ACYL-[ACYL-CARRIER-PROTEIN]--UDP-N-ACETYLGLUCOSAMINE O-ACYLTRANSFERASE, MITOCHONDRIAL-RELATED"/>
    <property type="match status" value="1"/>
</dbReference>
<dbReference type="NCBIfam" id="TIGR01852">
    <property type="entry name" value="lipid_A_lpxA"/>
    <property type="match status" value="1"/>
</dbReference>
<organism evidence="9 10">
    <name type="scientific">Fulvitalea axinellae</name>
    <dbReference type="NCBI Taxonomy" id="1182444"/>
    <lineage>
        <taxon>Bacteria</taxon>
        <taxon>Pseudomonadati</taxon>
        <taxon>Bacteroidota</taxon>
        <taxon>Cytophagia</taxon>
        <taxon>Cytophagales</taxon>
        <taxon>Persicobacteraceae</taxon>
        <taxon>Fulvitalea</taxon>
    </lineage>
</organism>
<keyword evidence="1" id="KW-0963">Cytoplasm</keyword>
<proteinExistence type="predicted"/>
<dbReference type="InterPro" id="IPR010137">
    <property type="entry name" value="Lipid_A_LpxA"/>
</dbReference>
<evidence type="ECO:0000256" key="6">
    <source>
        <dbReference type="ARBA" id="ARBA00023098"/>
    </source>
</evidence>
<dbReference type="InterPro" id="IPR018357">
    <property type="entry name" value="Hexapep_transf_CS"/>
</dbReference>
<dbReference type="PIRSF" id="PIRSF000456">
    <property type="entry name" value="UDP-GlcNAc_acltr"/>
    <property type="match status" value="1"/>
</dbReference>
<keyword evidence="4" id="KW-0808">Transferase</keyword>
<evidence type="ECO:0000259" key="8">
    <source>
        <dbReference type="Pfam" id="PF13720"/>
    </source>
</evidence>
<evidence type="ECO:0000313" key="10">
    <source>
        <dbReference type="Proteomes" id="UP001348817"/>
    </source>
</evidence>
<dbReference type="NCBIfam" id="NF003657">
    <property type="entry name" value="PRK05289.1"/>
    <property type="match status" value="1"/>
</dbReference>
<accession>A0AAU9CI83</accession>
<evidence type="ECO:0000256" key="4">
    <source>
        <dbReference type="ARBA" id="ARBA00022679"/>
    </source>
</evidence>
<dbReference type="PROSITE" id="PS00101">
    <property type="entry name" value="HEXAPEP_TRANSFERASES"/>
    <property type="match status" value="1"/>
</dbReference>
<keyword evidence="7" id="KW-0012">Acyltransferase</keyword>
<evidence type="ECO:0000256" key="2">
    <source>
        <dbReference type="ARBA" id="ARBA00022516"/>
    </source>
</evidence>
<dbReference type="InterPro" id="IPR001451">
    <property type="entry name" value="Hexapep"/>
</dbReference>
<evidence type="ECO:0000256" key="5">
    <source>
        <dbReference type="ARBA" id="ARBA00022737"/>
    </source>
</evidence>
<keyword evidence="3" id="KW-0441">Lipid A biosynthesis</keyword>
<dbReference type="InterPro" id="IPR037157">
    <property type="entry name" value="Acetyltransf_C_sf"/>
</dbReference>
<feature type="domain" description="UDP N-acetylglucosamine O-acyltransferase C-terminal" evidence="8">
    <location>
        <begin position="173"/>
        <end position="253"/>
    </location>
</feature>
<evidence type="ECO:0000256" key="3">
    <source>
        <dbReference type="ARBA" id="ARBA00022556"/>
    </source>
</evidence>
<evidence type="ECO:0000313" key="9">
    <source>
        <dbReference type="EMBL" id="BDD08975.1"/>
    </source>
</evidence>
<dbReference type="Proteomes" id="UP001348817">
    <property type="component" value="Chromosome"/>
</dbReference>
<dbReference type="KEGG" id="fax:FUAX_14070"/>
<dbReference type="Pfam" id="PF00132">
    <property type="entry name" value="Hexapep"/>
    <property type="match status" value="2"/>
</dbReference>
<keyword evidence="10" id="KW-1185">Reference proteome</keyword>
<dbReference type="Gene3D" id="1.20.1180.10">
    <property type="entry name" value="Udp N-acetylglucosamine O-acyltransferase, C-terminal domain"/>
    <property type="match status" value="1"/>
</dbReference>
<dbReference type="GO" id="GO:0009245">
    <property type="term" value="P:lipid A biosynthetic process"/>
    <property type="evidence" value="ECO:0007669"/>
    <property type="project" value="UniProtKB-KW"/>
</dbReference>
<name>A0AAU9CI83_9BACT</name>
<dbReference type="EMBL" id="AP025314">
    <property type="protein sequence ID" value="BDD08975.1"/>
    <property type="molecule type" value="Genomic_DNA"/>
</dbReference>
<evidence type="ECO:0000256" key="1">
    <source>
        <dbReference type="ARBA" id="ARBA00022490"/>
    </source>
</evidence>
<sequence length="261" mass="27938">MISELAQIHPDAKIASGVVIEPFAIVQADVVIGEGTWVGSHAVICDGARIGKNCKIHPGAVISGEPQDLKFAGEITTAEIGDNTVIREYVTISRGTTDKMKTVIGSNVLLMAYVHVAHDCEIGDHCILANSTQVAGHVTIGEWAIVGGTTAIHQFVTIGRHAMIAGGAKVGKDIPPYILTSRTPCGFSSVNIIGLRRRGFSNEQIRAIQDVYKALYAEGKNISQAIEAAQDLADSEFKTEIFDFAKNAPRGVIRPVKEDYT</sequence>
<dbReference type="Gene3D" id="2.160.10.10">
    <property type="entry name" value="Hexapeptide repeat proteins"/>
    <property type="match status" value="1"/>
</dbReference>
<keyword evidence="6" id="KW-0443">Lipid metabolism</keyword>
<dbReference type="PANTHER" id="PTHR43480">
    <property type="entry name" value="ACYL-[ACYL-CARRIER-PROTEIN]--UDP-N-ACETYLGLUCOSAMINE O-ACYLTRANSFERASE"/>
    <property type="match status" value="1"/>
</dbReference>
<dbReference type="RefSeq" id="WP_338394200.1">
    <property type="nucleotide sequence ID" value="NZ_AP025314.1"/>
</dbReference>
<dbReference type="GO" id="GO:0016020">
    <property type="term" value="C:membrane"/>
    <property type="evidence" value="ECO:0007669"/>
    <property type="project" value="GOC"/>
</dbReference>
<gene>
    <name evidence="9" type="primary">lpxA</name>
    <name evidence="9" type="ORF">FUAX_14070</name>
</gene>
<reference evidence="9 10" key="1">
    <citation type="submission" date="2021-12" db="EMBL/GenBank/DDBJ databases">
        <title>Genome sequencing of bacteria with rrn-lacking chromosome and rrn-plasmid.</title>
        <authorList>
            <person name="Anda M."/>
            <person name="Iwasaki W."/>
        </authorList>
    </citation>
    <scope>NUCLEOTIDE SEQUENCE [LARGE SCALE GENOMIC DNA]</scope>
    <source>
        <strain evidence="9 10">DSM 100852</strain>
    </source>
</reference>
<dbReference type="Pfam" id="PF13720">
    <property type="entry name" value="Acetyltransf_11"/>
    <property type="match status" value="1"/>
</dbReference>
<keyword evidence="2" id="KW-0444">Lipid biosynthesis</keyword>
<protein>
    <submittedName>
        <fullName evidence="9">Acyl-[acyl-carrier-protein]--UDP-N-acetylglucosamine O-acyltransferase</fullName>
    </submittedName>
</protein>
<dbReference type="CDD" id="cd03351">
    <property type="entry name" value="LbH_UDP-GlcNAc_AT"/>
    <property type="match status" value="1"/>
</dbReference>
<evidence type="ECO:0000256" key="7">
    <source>
        <dbReference type="ARBA" id="ARBA00023315"/>
    </source>
</evidence>
<dbReference type="SUPFAM" id="SSF51161">
    <property type="entry name" value="Trimeric LpxA-like enzymes"/>
    <property type="match status" value="1"/>
</dbReference>
<dbReference type="InterPro" id="IPR029098">
    <property type="entry name" value="Acetyltransf_C"/>
</dbReference>
<dbReference type="GO" id="GO:0008780">
    <property type="term" value="F:acyl-[acyl-carrier-protein]-UDP-N-acetylglucosamine O-acyltransferase activity"/>
    <property type="evidence" value="ECO:0007669"/>
    <property type="project" value="InterPro"/>
</dbReference>
<keyword evidence="5" id="KW-0677">Repeat</keyword>
<dbReference type="AlphaFoldDB" id="A0AAU9CI83"/>
<dbReference type="InterPro" id="IPR011004">
    <property type="entry name" value="Trimer_LpxA-like_sf"/>
</dbReference>